<evidence type="ECO:0000313" key="4">
    <source>
        <dbReference type="Proteomes" id="UP001153712"/>
    </source>
</evidence>
<comment type="similarity">
    <text evidence="1">Belongs to the phosphatidylethanolamine-binding protein family.</text>
</comment>
<dbReference type="EMBL" id="OU900095">
    <property type="protein sequence ID" value="CAG9858497.1"/>
    <property type="molecule type" value="Genomic_DNA"/>
</dbReference>
<dbReference type="CDD" id="cd00866">
    <property type="entry name" value="PEBP_euk"/>
    <property type="match status" value="1"/>
</dbReference>
<dbReference type="Pfam" id="PF01161">
    <property type="entry name" value="PBP"/>
    <property type="match status" value="1"/>
</dbReference>
<name>A0A9N9XML0_PHYSR</name>
<dbReference type="InterPro" id="IPR008914">
    <property type="entry name" value="PEBP"/>
</dbReference>
<dbReference type="InterPro" id="IPR001858">
    <property type="entry name" value="Phosphatidylethanolamine-bd_CS"/>
</dbReference>
<dbReference type="InterPro" id="IPR035810">
    <property type="entry name" value="PEBP_euk"/>
</dbReference>
<gene>
    <name evidence="3" type="ORF">PHYEVI_LOCUS4886</name>
</gene>
<dbReference type="Proteomes" id="UP001153712">
    <property type="component" value="Chromosome 2"/>
</dbReference>
<dbReference type="SUPFAM" id="SSF49777">
    <property type="entry name" value="PEBP-like"/>
    <property type="match status" value="1"/>
</dbReference>
<evidence type="ECO:0000256" key="1">
    <source>
        <dbReference type="ARBA" id="ARBA00007091"/>
    </source>
</evidence>
<dbReference type="Gene3D" id="3.90.280.10">
    <property type="entry name" value="PEBP-like"/>
    <property type="match status" value="1"/>
</dbReference>
<feature type="signal peptide" evidence="2">
    <location>
        <begin position="1"/>
        <end position="18"/>
    </location>
</feature>
<organism evidence="3 4">
    <name type="scientific">Phyllotreta striolata</name>
    <name type="common">Striped flea beetle</name>
    <name type="synonym">Crioceris striolata</name>
    <dbReference type="NCBI Taxonomy" id="444603"/>
    <lineage>
        <taxon>Eukaryota</taxon>
        <taxon>Metazoa</taxon>
        <taxon>Ecdysozoa</taxon>
        <taxon>Arthropoda</taxon>
        <taxon>Hexapoda</taxon>
        <taxon>Insecta</taxon>
        <taxon>Pterygota</taxon>
        <taxon>Neoptera</taxon>
        <taxon>Endopterygota</taxon>
        <taxon>Coleoptera</taxon>
        <taxon>Polyphaga</taxon>
        <taxon>Cucujiformia</taxon>
        <taxon>Chrysomeloidea</taxon>
        <taxon>Chrysomelidae</taxon>
        <taxon>Galerucinae</taxon>
        <taxon>Alticini</taxon>
        <taxon>Phyllotreta</taxon>
    </lineage>
</organism>
<reference evidence="3" key="1">
    <citation type="submission" date="2022-01" db="EMBL/GenBank/DDBJ databases">
        <authorList>
            <person name="King R."/>
        </authorList>
    </citation>
    <scope>NUCLEOTIDE SEQUENCE</scope>
</reference>
<feature type="chain" id="PRO_5040208724" description="Phosphatidylethanolamine-binding protein" evidence="2">
    <location>
        <begin position="19"/>
        <end position="286"/>
    </location>
</feature>
<evidence type="ECO:0000313" key="3">
    <source>
        <dbReference type="EMBL" id="CAG9858497.1"/>
    </source>
</evidence>
<dbReference type="PANTHER" id="PTHR11362">
    <property type="entry name" value="PHOSPHATIDYLETHANOLAMINE-BINDING PROTEIN"/>
    <property type="match status" value="1"/>
</dbReference>
<keyword evidence="4" id="KW-1185">Reference proteome</keyword>
<protein>
    <recommendedName>
        <fullName evidence="5">Phosphatidylethanolamine-binding protein</fullName>
    </recommendedName>
</protein>
<dbReference type="PROSITE" id="PS01220">
    <property type="entry name" value="PBP"/>
    <property type="match status" value="1"/>
</dbReference>
<evidence type="ECO:0008006" key="5">
    <source>
        <dbReference type="Google" id="ProtNLM"/>
    </source>
</evidence>
<dbReference type="OrthoDB" id="2506647at2759"/>
<dbReference type="AlphaFoldDB" id="A0A9N9XML0"/>
<dbReference type="InterPro" id="IPR036610">
    <property type="entry name" value="PEBP-like_sf"/>
</dbReference>
<accession>A0A9N9XML0</accession>
<proteinExistence type="inferred from homology"/>
<sequence length="286" mass="31487">MSSIRVLFLTCFIAMVLAEESSRPSVSVSSVRPTIRAFSTTIRLVPDQKAGYPEKLMLQAAGALTDDSKRDASTMKLNEEVKTDEKQLGNPFPRATIGEPNAELTPIEAFKQNKIVPDVCPDGPEKALEVIYPSAKEVKFGNELTPKQVLTAPTVKYDADANAFYTLIMTDPDAPSRLNPKAREWQHWLVVNIPGNDISKGDTLSQYVGSAPPKGSGLHRYVFLLFKQPEKVQFHETLHNANDGNRGKFNTNSFAAKYNLGAPIAGNFFGAQYDDTVPATHKRLGF</sequence>
<evidence type="ECO:0000256" key="2">
    <source>
        <dbReference type="SAM" id="SignalP"/>
    </source>
</evidence>
<keyword evidence="2" id="KW-0732">Signal</keyword>
<dbReference type="PANTHER" id="PTHR11362:SF82">
    <property type="entry name" value="PHOSPHATIDYLETHANOLAMINE-BINDING PROTEIN 4"/>
    <property type="match status" value="1"/>
</dbReference>